<dbReference type="Proteomes" id="UP000263273">
    <property type="component" value="Unassembled WGS sequence"/>
</dbReference>
<evidence type="ECO:0000313" key="4">
    <source>
        <dbReference type="Proteomes" id="UP000263273"/>
    </source>
</evidence>
<keyword evidence="2" id="KW-0067">ATP-binding</keyword>
<comment type="caution">
    <text evidence="3">The sequence shown here is derived from an EMBL/GenBank/DDBJ whole genome shotgun (WGS) entry which is preliminary data.</text>
</comment>
<dbReference type="Gene3D" id="3.40.50.620">
    <property type="entry name" value="HUPs"/>
    <property type="match status" value="1"/>
</dbReference>
<dbReference type="NCBIfam" id="TIGR00125">
    <property type="entry name" value="cyt_tran_rel"/>
    <property type="match status" value="1"/>
</dbReference>
<organism evidence="3 4">
    <name type="scientific">Syntrophomonas wolfei</name>
    <dbReference type="NCBI Taxonomy" id="863"/>
    <lineage>
        <taxon>Bacteria</taxon>
        <taxon>Bacillati</taxon>
        <taxon>Bacillota</taxon>
        <taxon>Clostridia</taxon>
        <taxon>Eubacteriales</taxon>
        <taxon>Syntrophomonadaceae</taxon>
        <taxon>Syntrophomonas</taxon>
    </lineage>
</organism>
<dbReference type="EMBL" id="DNZF01000159">
    <property type="protein sequence ID" value="HBK53707.1"/>
    <property type="molecule type" value="Genomic_DNA"/>
</dbReference>
<dbReference type="PANTHER" id="PTHR21299:SF1">
    <property type="entry name" value="PANTOATE--BETA-ALANINE LIGASE"/>
    <property type="match status" value="1"/>
</dbReference>
<keyword evidence="3" id="KW-0436">Ligase</keyword>
<sequence>MQLFENITKMQEWAREQKKQGQSIALVPTMGYLHEGHLALVKEARRQCDKVVVSIFVNPIQFGAGEDFEQYPRDLEQDSALLEKERV</sequence>
<dbReference type="GO" id="GO:0015940">
    <property type="term" value="P:pantothenate biosynthetic process"/>
    <property type="evidence" value="ECO:0007669"/>
    <property type="project" value="InterPro"/>
</dbReference>
<protein>
    <submittedName>
        <fullName evidence="3">Pantoate--beta-alanine ligase</fullName>
    </submittedName>
</protein>
<dbReference type="SUPFAM" id="SSF52374">
    <property type="entry name" value="Nucleotidylyl transferase"/>
    <property type="match status" value="1"/>
</dbReference>
<name>A0A354YZQ3_9FIRM</name>
<dbReference type="InterPro" id="IPR003721">
    <property type="entry name" value="Pantoate_ligase"/>
</dbReference>
<evidence type="ECO:0000256" key="1">
    <source>
        <dbReference type="ARBA" id="ARBA00022741"/>
    </source>
</evidence>
<dbReference type="GO" id="GO:0004592">
    <property type="term" value="F:pantoate-beta-alanine ligase activity"/>
    <property type="evidence" value="ECO:0007669"/>
    <property type="project" value="InterPro"/>
</dbReference>
<evidence type="ECO:0000313" key="3">
    <source>
        <dbReference type="EMBL" id="HBK53707.1"/>
    </source>
</evidence>
<dbReference type="Pfam" id="PF02569">
    <property type="entry name" value="Pantoate_ligase"/>
    <property type="match status" value="1"/>
</dbReference>
<dbReference type="GO" id="GO:0005829">
    <property type="term" value="C:cytosol"/>
    <property type="evidence" value="ECO:0007669"/>
    <property type="project" value="TreeGrafter"/>
</dbReference>
<dbReference type="AlphaFoldDB" id="A0A354YZQ3"/>
<reference evidence="3 4" key="1">
    <citation type="journal article" date="2018" name="Nat. Biotechnol.">
        <title>A standardized bacterial taxonomy based on genome phylogeny substantially revises the tree of life.</title>
        <authorList>
            <person name="Parks D.H."/>
            <person name="Chuvochina M."/>
            <person name="Waite D.W."/>
            <person name="Rinke C."/>
            <person name="Skarshewski A."/>
            <person name="Chaumeil P.A."/>
            <person name="Hugenholtz P."/>
        </authorList>
    </citation>
    <scope>NUCLEOTIDE SEQUENCE [LARGE SCALE GENOMIC DNA]</scope>
    <source>
        <strain evidence="3">UBA10948</strain>
    </source>
</reference>
<dbReference type="PANTHER" id="PTHR21299">
    <property type="entry name" value="CYTIDYLATE KINASE/PANTOATE-BETA-ALANINE LIGASE"/>
    <property type="match status" value="1"/>
</dbReference>
<gene>
    <name evidence="3" type="ORF">DDZ44_07215</name>
</gene>
<accession>A0A354YZQ3</accession>
<feature type="non-terminal residue" evidence="3">
    <location>
        <position position="87"/>
    </location>
</feature>
<dbReference type="GO" id="GO:0005524">
    <property type="term" value="F:ATP binding"/>
    <property type="evidence" value="ECO:0007669"/>
    <property type="project" value="UniProtKB-KW"/>
</dbReference>
<proteinExistence type="predicted"/>
<evidence type="ECO:0000256" key="2">
    <source>
        <dbReference type="ARBA" id="ARBA00022840"/>
    </source>
</evidence>
<dbReference type="InterPro" id="IPR014729">
    <property type="entry name" value="Rossmann-like_a/b/a_fold"/>
</dbReference>
<keyword evidence="1" id="KW-0547">Nucleotide-binding</keyword>
<dbReference type="InterPro" id="IPR004821">
    <property type="entry name" value="Cyt_trans-like"/>
</dbReference>